<name>E8UC15_DEIML</name>
<dbReference type="InterPro" id="IPR001279">
    <property type="entry name" value="Metallo-B-lactamas"/>
</dbReference>
<evidence type="ECO:0000259" key="1">
    <source>
        <dbReference type="SMART" id="SM00849"/>
    </source>
</evidence>
<feature type="domain" description="Metallo-beta-lactamase" evidence="1">
    <location>
        <begin position="17"/>
        <end position="207"/>
    </location>
</feature>
<dbReference type="SUPFAM" id="SSF56281">
    <property type="entry name" value="Metallo-hydrolase/oxidoreductase"/>
    <property type="match status" value="1"/>
</dbReference>
<reference evidence="2 3" key="1">
    <citation type="journal article" date="2011" name="Stand. Genomic Sci.">
        <title>Complete genome sequence of Deinococcus maricopensis type strain (LB-34).</title>
        <authorList>
            <person name="Pukall R."/>
            <person name="Zeytun A."/>
            <person name="Lucas S."/>
            <person name="Lapidus A."/>
            <person name="Hammon N."/>
            <person name="Deshpande S."/>
            <person name="Nolan M."/>
            <person name="Cheng J.F."/>
            <person name="Pitluck S."/>
            <person name="Liolios K."/>
            <person name="Pagani I."/>
            <person name="Mikhailova N."/>
            <person name="Ivanova N."/>
            <person name="Mavromatis K."/>
            <person name="Pati A."/>
            <person name="Tapia R."/>
            <person name="Han C."/>
            <person name="Goodwin L."/>
            <person name="Chen A."/>
            <person name="Palaniappan K."/>
            <person name="Land M."/>
            <person name="Hauser L."/>
            <person name="Chang Y.J."/>
            <person name="Jeffries C.D."/>
            <person name="Brambilla E.M."/>
            <person name="Rohde M."/>
            <person name="Goker M."/>
            <person name="Detter J.C."/>
            <person name="Woyke T."/>
            <person name="Bristow J."/>
            <person name="Eisen J.A."/>
            <person name="Markowitz V."/>
            <person name="Hugenholtz P."/>
            <person name="Kyrpides N.C."/>
            <person name="Klenk H.P."/>
        </authorList>
    </citation>
    <scope>NUCLEOTIDE SEQUENCE [LARGE SCALE GENOMIC DNA]</scope>
    <source>
        <strain evidence="3">DSM 21211 / LMG 22137 / NRRL B-23946 / LB-34</strain>
    </source>
</reference>
<reference evidence="3" key="2">
    <citation type="submission" date="2011-01" db="EMBL/GenBank/DDBJ databases">
        <title>The complete genome of Deinococcus maricopensis DSM 21211.</title>
        <authorList>
            <consortium name="US DOE Joint Genome Institute (JGI-PGF)"/>
            <person name="Lucas S."/>
            <person name="Copeland A."/>
            <person name="Lapidus A."/>
            <person name="Goodwin L."/>
            <person name="Pitluck S."/>
            <person name="Kyrpides N."/>
            <person name="Mavromatis K."/>
            <person name="Pagani I."/>
            <person name="Ivanova N."/>
            <person name="Ovchinnikova G."/>
            <person name="Zeytun A."/>
            <person name="Detter J.C."/>
            <person name="Han C."/>
            <person name="Land M."/>
            <person name="Hauser L."/>
            <person name="Markowitz V."/>
            <person name="Cheng J.-F."/>
            <person name="Hugenholtz P."/>
            <person name="Woyke T."/>
            <person name="Wu D."/>
            <person name="Pukall R."/>
            <person name="Gehrich-Schroeter G."/>
            <person name="Brambilla E."/>
            <person name="Klenk H.-P."/>
            <person name="Eisen J.A."/>
        </authorList>
    </citation>
    <scope>NUCLEOTIDE SEQUENCE [LARGE SCALE GENOMIC DNA]</scope>
    <source>
        <strain evidence="3">DSM 21211 / LMG 22137 / NRRL B-23946 / LB-34</strain>
    </source>
</reference>
<accession>E8UC15</accession>
<dbReference type="SMART" id="SM00849">
    <property type="entry name" value="Lactamase_B"/>
    <property type="match status" value="1"/>
</dbReference>
<dbReference type="EMBL" id="CP002454">
    <property type="protein sequence ID" value="ADV68676.1"/>
    <property type="molecule type" value="Genomic_DNA"/>
</dbReference>
<dbReference type="HOGENOM" id="CLU_061754_1_0_0"/>
<dbReference type="PANTHER" id="PTHR42951:SF14">
    <property type="entry name" value="METALLO-BETA-LACTAMASE SUPERFAMILY PROTEIN"/>
    <property type="match status" value="1"/>
</dbReference>
<evidence type="ECO:0000313" key="3">
    <source>
        <dbReference type="Proteomes" id="UP000008635"/>
    </source>
</evidence>
<organism evidence="2 3">
    <name type="scientific">Deinococcus maricopensis (strain DSM 21211 / LMG 22137 / NRRL B-23946 / LB-34)</name>
    <dbReference type="NCBI Taxonomy" id="709986"/>
    <lineage>
        <taxon>Bacteria</taxon>
        <taxon>Thermotogati</taxon>
        <taxon>Deinococcota</taxon>
        <taxon>Deinococci</taxon>
        <taxon>Deinococcales</taxon>
        <taxon>Deinococcaceae</taxon>
        <taxon>Deinococcus</taxon>
    </lineage>
</organism>
<dbReference type="KEGG" id="dmr:Deima_3047"/>
<dbReference type="Proteomes" id="UP000008635">
    <property type="component" value="Chromosome"/>
</dbReference>
<protein>
    <submittedName>
        <fullName evidence="2">Beta-lactamase domain protein</fullName>
    </submittedName>
</protein>
<proteinExistence type="predicted"/>
<dbReference type="eggNOG" id="COG0491">
    <property type="taxonomic scope" value="Bacteria"/>
</dbReference>
<keyword evidence="3" id="KW-1185">Reference proteome</keyword>
<dbReference type="InterPro" id="IPR050855">
    <property type="entry name" value="NDM-1-like"/>
</dbReference>
<gene>
    <name evidence="2" type="ordered locus">Deima_3047</name>
</gene>
<dbReference type="Gene3D" id="3.60.15.10">
    <property type="entry name" value="Ribonuclease Z/Hydroxyacylglutathione hydrolase-like"/>
    <property type="match status" value="1"/>
</dbReference>
<dbReference type="CDD" id="cd07743">
    <property type="entry name" value="metallo-hydrolase-like_MBL-fold"/>
    <property type="match status" value="1"/>
</dbReference>
<dbReference type="AlphaFoldDB" id="E8UC15"/>
<sequence length="297" mass="30084">MTELVQLGAGAWAFLGAVNSGVLEDGVGGALIVDTGLDESHARKLLRAVASAGLTPRAVLNTHAHADHIGGNAFIVARFPNVEVFAPPVEDALIRHPELAPRVLFGARPPAALRGKFLLAPASPAVPLGAGEVTLAGVPVELRSVPGHAGAQVAVQFGEVLYAADALFGASALAKHPLTFCVDSAAQKASAAALGALAGVGVVLPGHGAPVPDVADLARVNLAAYARTTDAVRAAVQTPCTTDEALARVADAFGVVMRDMAGVVLNRAVVSAHLVELQEAGAVHADVRANRLVWVGA</sequence>
<dbReference type="STRING" id="709986.Deima_3047"/>
<dbReference type="PANTHER" id="PTHR42951">
    <property type="entry name" value="METALLO-BETA-LACTAMASE DOMAIN-CONTAINING"/>
    <property type="match status" value="1"/>
</dbReference>
<evidence type="ECO:0000313" key="2">
    <source>
        <dbReference type="EMBL" id="ADV68676.1"/>
    </source>
</evidence>
<dbReference type="InterPro" id="IPR036866">
    <property type="entry name" value="RibonucZ/Hydroxyglut_hydro"/>
</dbReference>
<dbReference type="OrthoDB" id="11380at2"/>
<dbReference type="Pfam" id="PF00753">
    <property type="entry name" value="Lactamase_B"/>
    <property type="match status" value="1"/>
</dbReference>
<dbReference type="RefSeq" id="WP_013558179.1">
    <property type="nucleotide sequence ID" value="NC_014958.1"/>
</dbReference>